<dbReference type="InterPro" id="IPR000073">
    <property type="entry name" value="AB_hydrolase_1"/>
</dbReference>
<protein>
    <recommendedName>
        <fullName evidence="4">AB hydrolase-1 domain-containing protein</fullName>
    </recommendedName>
</protein>
<dbReference type="EMBL" id="JAAVMX010000005">
    <property type="protein sequence ID" value="KAF4507906.1"/>
    <property type="molecule type" value="Genomic_DNA"/>
</dbReference>
<accession>A0A8H4M121</accession>
<evidence type="ECO:0000256" key="1">
    <source>
        <dbReference type="ARBA" id="ARBA00022801"/>
    </source>
</evidence>
<dbReference type="AlphaFoldDB" id="A0A8H4M121"/>
<feature type="chain" id="PRO_5034203769" description="AB hydrolase-1 domain-containing protein" evidence="3">
    <location>
        <begin position="17"/>
        <end position="390"/>
    </location>
</feature>
<proteinExistence type="inferred from homology"/>
<dbReference type="PRINTS" id="PR00412">
    <property type="entry name" value="EPOXHYDRLASE"/>
</dbReference>
<organism evidence="5 6">
    <name type="scientific">Ophiocordyceps sinensis</name>
    <dbReference type="NCBI Taxonomy" id="72228"/>
    <lineage>
        <taxon>Eukaryota</taxon>
        <taxon>Fungi</taxon>
        <taxon>Dikarya</taxon>
        <taxon>Ascomycota</taxon>
        <taxon>Pezizomycotina</taxon>
        <taxon>Sordariomycetes</taxon>
        <taxon>Hypocreomycetidae</taxon>
        <taxon>Hypocreales</taxon>
        <taxon>Ophiocordycipitaceae</taxon>
        <taxon>Ophiocordyceps</taxon>
    </lineage>
</organism>
<dbReference type="OrthoDB" id="408373at2759"/>
<gene>
    <name evidence="5" type="ORF">G6O67_004354</name>
</gene>
<keyword evidence="3" id="KW-0732">Signal</keyword>
<dbReference type="GO" id="GO:0016787">
    <property type="term" value="F:hydrolase activity"/>
    <property type="evidence" value="ECO:0007669"/>
    <property type="project" value="UniProtKB-KW"/>
</dbReference>
<evidence type="ECO:0000256" key="2">
    <source>
        <dbReference type="ARBA" id="ARBA00038334"/>
    </source>
</evidence>
<dbReference type="InterPro" id="IPR029058">
    <property type="entry name" value="AB_hydrolase_fold"/>
</dbReference>
<keyword evidence="1" id="KW-0378">Hydrolase</keyword>
<evidence type="ECO:0000256" key="3">
    <source>
        <dbReference type="SAM" id="SignalP"/>
    </source>
</evidence>
<dbReference type="Gene3D" id="3.40.50.1820">
    <property type="entry name" value="alpha/beta hydrolase"/>
    <property type="match status" value="1"/>
</dbReference>
<dbReference type="SUPFAM" id="SSF53474">
    <property type="entry name" value="alpha/beta-Hydrolases"/>
    <property type="match status" value="1"/>
</dbReference>
<comment type="caution">
    <text evidence="5">The sequence shown here is derived from an EMBL/GenBank/DDBJ whole genome shotgun (WGS) entry which is preliminary data.</text>
</comment>
<evidence type="ECO:0000313" key="6">
    <source>
        <dbReference type="Proteomes" id="UP000557566"/>
    </source>
</evidence>
<reference evidence="5 6" key="1">
    <citation type="journal article" date="2020" name="Genome Biol. Evol.">
        <title>A new high-quality draft genome assembly of the Chinese cordyceps Ophiocordyceps sinensis.</title>
        <authorList>
            <person name="Shu R."/>
            <person name="Zhang J."/>
            <person name="Meng Q."/>
            <person name="Zhang H."/>
            <person name="Zhou G."/>
            <person name="Li M."/>
            <person name="Wu P."/>
            <person name="Zhao Y."/>
            <person name="Chen C."/>
            <person name="Qin Q."/>
        </authorList>
    </citation>
    <scope>NUCLEOTIDE SEQUENCE [LARGE SCALE GENOMIC DNA]</scope>
    <source>
        <strain evidence="5 6">IOZ07</strain>
    </source>
</reference>
<dbReference type="PANTHER" id="PTHR43329">
    <property type="entry name" value="EPOXIDE HYDROLASE"/>
    <property type="match status" value="1"/>
</dbReference>
<keyword evidence="6" id="KW-1185">Reference proteome</keyword>
<name>A0A8H4M121_9HYPO</name>
<dbReference type="InterPro" id="IPR000639">
    <property type="entry name" value="Epox_hydrolase-like"/>
</dbReference>
<feature type="signal peptide" evidence="3">
    <location>
        <begin position="1"/>
        <end position="16"/>
    </location>
</feature>
<dbReference type="Proteomes" id="UP000557566">
    <property type="component" value="Unassembled WGS sequence"/>
</dbReference>
<dbReference type="Pfam" id="PF00561">
    <property type="entry name" value="Abhydrolase_1"/>
    <property type="match status" value="1"/>
</dbReference>
<evidence type="ECO:0000313" key="5">
    <source>
        <dbReference type="EMBL" id="KAF4507906.1"/>
    </source>
</evidence>
<feature type="domain" description="AB hydrolase-1" evidence="4">
    <location>
        <begin position="86"/>
        <end position="193"/>
    </location>
</feature>
<evidence type="ECO:0000259" key="4">
    <source>
        <dbReference type="Pfam" id="PF00561"/>
    </source>
</evidence>
<sequence>MKVILLLAALMAPVGAVNPMFLDQLPRPAPAGIPSPPSKHLEEEYCHRLKKLVPNDARVQYMSAKIRGKTYHYMMGESKSRSPVGTMLLMHGFPDLGFGWRYQVPYLVCLGYRVVVPDLLGYARSARPRDLCEFSMKSMSMDIIELARRIAGDEQIILGGHDWGGHLAWRVAMWHPNVVKAMFSVSTPFMAPTKPFISMEALVAPPYNLKNFKYILQFKGREIGNAIRNPARVREFINAMYGGLDPQGEPGWQVTSGVAIDKLDTLSRSPLVSDEELNHYTGQFMLQESPPMRGPLSWYRTRKINWKEERELAEKQHLEIAMPSLFIAAARDEALPPALSVGMERYVPKLSRREVDSGHWALWETSSQVNEMIGEWLRANVSSEASSGGE</sequence>
<comment type="similarity">
    <text evidence="2">Belongs to the AB hydrolase superfamily. Epoxide hydrolase family.</text>
</comment>